<keyword evidence="2" id="KW-1133">Transmembrane helix</keyword>
<feature type="signal peptide" evidence="3">
    <location>
        <begin position="1"/>
        <end position="22"/>
    </location>
</feature>
<name>A0A917BGX5_9ACTN</name>
<evidence type="ECO:0000313" key="4">
    <source>
        <dbReference type="EMBL" id="GGF41908.1"/>
    </source>
</evidence>
<comment type="caution">
    <text evidence="4">The sequence shown here is derived from an EMBL/GenBank/DDBJ whole genome shotgun (WGS) entry which is preliminary data.</text>
</comment>
<protein>
    <recommendedName>
        <fullName evidence="6">WD40 repeat domain-containing protein</fullName>
    </recommendedName>
</protein>
<accession>A0A917BGX5</accession>
<dbReference type="AlphaFoldDB" id="A0A917BGX5"/>
<keyword evidence="2" id="KW-0472">Membrane</keyword>
<feature type="chain" id="PRO_5037149745" description="WD40 repeat domain-containing protein" evidence="3">
    <location>
        <begin position="23"/>
        <end position="319"/>
    </location>
</feature>
<evidence type="ECO:0000313" key="5">
    <source>
        <dbReference type="Proteomes" id="UP000649179"/>
    </source>
</evidence>
<reference evidence="4" key="1">
    <citation type="journal article" date="2014" name="Int. J. Syst. Evol. Microbiol.">
        <title>Complete genome sequence of Corynebacterium casei LMG S-19264T (=DSM 44701T), isolated from a smear-ripened cheese.</title>
        <authorList>
            <consortium name="US DOE Joint Genome Institute (JGI-PGF)"/>
            <person name="Walter F."/>
            <person name="Albersmeier A."/>
            <person name="Kalinowski J."/>
            <person name="Ruckert C."/>
        </authorList>
    </citation>
    <scope>NUCLEOTIDE SEQUENCE</scope>
    <source>
        <strain evidence="4">CGMCC 1.16067</strain>
    </source>
</reference>
<dbReference type="RefSeq" id="WP_188779187.1">
    <property type="nucleotide sequence ID" value="NZ_BMKQ01000001.1"/>
</dbReference>
<sequence length="319" mass="33486">MNPIGPVAAVVALLLPAVGLPAATGSTRCVVGDPRIDEASGLVDGLGPDRSLMVTANDSGDAARVFVLDEQCRTVGVRTYGGEGTATDVEALAPDGPGHVWVGDTGDNTSSRDEIVVRRVAVGRGDRTERATSYRLVYPDGAHDAETLLRDPRSGRLYVVTKQLLSSQVYAAPRTLDAQRPNRLAPVARVSLTPTDGAFLADGSRVVLRGYGTASVYAVPGWRLLGAVELPKQPQGESLSVGPGDRVRVGSEGVRQPILEVRLPGRLTGSPTARRGDVPTAADGQDRHVSEQNGWTLPALGSGLVVVAGLGWVLRRRGR</sequence>
<dbReference type="EMBL" id="BMKQ01000001">
    <property type="protein sequence ID" value="GGF41908.1"/>
    <property type="molecule type" value="Genomic_DNA"/>
</dbReference>
<organism evidence="4 5">
    <name type="scientific">Marmoricola endophyticus</name>
    <dbReference type="NCBI Taxonomy" id="2040280"/>
    <lineage>
        <taxon>Bacteria</taxon>
        <taxon>Bacillati</taxon>
        <taxon>Actinomycetota</taxon>
        <taxon>Actinomycetes</taxon>
        <taxon>Propionibacteriales</taxon>
        <taxon>Nocardioidaceae</taxon>
        <taxon>Marmoricola</taxon>
    </lineage>
</organism>
<dbReference type="SUPFAM" id="SSF101898">
    <property type="entry name" value="NHL repeat"/>
    <property type="match status" value="1"/>
</dbReference>
<reference evidence="4" key="2">
    <citation type="submission" date="2020-09" db="EMBL/GenBank/DDBJ databases">
        <authorList>
            <person name="Sun Q."/>
            <person name="Zhou Y."/>
        </authorList>
    </citation>
    <scope>NUCLEOTIDE SEQUENCE</scope>
    <source>
        <strain evidence="4">CGMCC 1.16067</strain>
    </source>
</reference>
<evidence type="ECO:0000256" key="3">
    <source>
        <dbReference type="SAM" id="SignalP"/>
    </source>
</evidence>
<gene>
    <name evidence="4" type="ORF">GCM10011519_14670</name>
</gene>
<feature type="region of interest" description="Disordered" evidence="1">
    <location>
        <begin position="266"/>
        <end position="287"/>
    </location>
</feature>
<keyword evidence="2" id="KW-0812">Transmembrane</keyword>
<feature type="transmembrane region" description="Helical" evidence="2">
    <location>
        <begin position="295"/>
        <end position="314"/>
    </location>
</feature>
<dbReference type="Proteomes" id="UP000649179">
    <property type="component" value="Unassembled WGS sequence"/>
</dbReference>
<evidence type="ECO:0000256" key="1">
    <source>
        <dbReference type="SAM" id="MobiDB-lite"/>
    </source>
</evidence>
<evidence type="ECO:0008006" key="6">
    <source>
        <dbReference type="Google" id="ProtNLM"/>
    </source>
</evidence>
<evidence type="ECO:0000256" key="2">
    <source>
        <dbReference type="SAM" id="Phobius"/>
    </source>
</evidence>
<keyword evidence="3" id="KW-0732">Signal</keyword>
<proteinExistence type="predicted"/>
<keyword evidence="5" id="KW-1185">Reference proteome</keyword>